<comment type="similarity">
    <text evidence="2">Belongs to the HMGB family.</text>
</comment>
<sequence length="98" mass="10869">CCFDSPLAVCSVHPFQETEAMTKGKGTRKTSREVLKPVGDQKVAKRKATNSKPEKSGAPKMTKKETAKKDPNKPKRPPSALFVFLEDSNKIFKAYIKS</sequence>
<keyword evidence="4" id="KW-0539">Nucleus</keyword>
<accession>A0A2K3JQT1</accession>
<dbReference type="GO" id="GO:0005634">
    <property type="term" value="C:nucleus"/>
    <property type="evidence" value="ECO:0007669"/>
    <property type="project" value="UniProtKB-SubCell"/>
</dbReference>
<evidence type="ECO:0000256" key="5">
    <source>
        <dbReference type="SAM" id="MobiDB-lite"/>
    </source>
</evidence>
<evidence type="ECO:0000256" key="2">
    <source>
        <dbReference type="ARBA" id="ARBA00008774"/>
    </source>
</evidence>
<dbReference type="InterPro" id="IPR036910">
    <property type="entry name" value="HMG_box_dom_sf"/>
</dbReference>
<dbReference type="Gene3D" id="1.10.30.10">
    <property type="entry name" value="High mobility group box domain"/>
    <property type="match status" value="1"/>
</dbReference>
<gene>
    <name evidence="6" type="ORF">L195_g058181</name>
</gene>
<name>A0A2K3JQT1_TRIPR</name>
<dbReference type="PANTHER" id="PTHR46261:SF1">
    <property type="entry name" value="HIGH MOBILITY GROUP B PROTEIN 1"/>
    <property type="match status" value="1"/>
</dbReference>
<reference evidence="6 7" key="1">
    <citation type="journal article" date="2014" name="Am. J. Bot.">
        <title>Genome assembly and annotation for red clover (Trifolium pratense; Fabaceae).</title>
        <authorList>
            <person name="Istvanek J."/>
            <person name="Jaros M."/>
            <person name="Krenek A."/>
            <person name="Repkova J."/>
        </authorList>
    </citation>
    <scope>NUCLEOTIDE SEQUENCE [LARGE SCALE GENOMIC DNA]</scope>
    <source>
        <strain evidence="7">cv. Tatra</strain>
        <tissue evidence="6">Young leaves</tissue>
    </source>
</reference>
<dbReference type="STRING" id="57577.A0A2K3JQT1"/>
<dbReference type="AlphaFoldDB" id="A0A2K3JQT1"/>
<keyword evidence="3" id="KW-0238">DNA-binding</keyword>
<dbReference type="SUPFAM" id="SSF47095">
    <property type="entry name" value="HMG-box"/>
    <property type="match status" value="1"/>
</dbReference>
<feature type="non-terminal residue" evidence="6">
    <location>
        <position position="1"/>
    </location>
</feature>
<dbReference type="Proteomes" id="UP000236291">
    <property type="component" value="Unassembled WGS sequence"/>
</dbReference>
<protein>
    <submittedName>
        <fullName evidence="6">HMG1/2-like protein</fullName>
    </submittedName>
</protein>
<proteinExistence type="inferred from homology"/>
<reference evidence="6 7" key="2">
    <citation type="journal article" date="2017" name="Front. Plant Sci.">
        <title>Gene Classification and Mining of Molecular Markers Useful in Red Clover (Trifolium pratense) Breeding.</title>
        <authorList>
            <person name="Istvanek J."/>
            <person name="Dluhosova J."/>
            <person name="Dluhos P."/>
            <person name="Patkova L."/>
            <person name="Nedelnik J."/>
            <person name="Repkova J."/>
        </authorList>
    </citation>
    <scope>NUCLEOTIDE SEQUENCE [LARGE SCALE GENOMIC DNA]</scope>
    <source>
        <strain evidence="7">cv. Tatra</strain>
        <tissue evidence="6">Young leaves</tissue>
    </source>
</reference>
<evidence type="ECO:0000256" key="1">
    <source>
        <dbReference type="ARBA" id="ARBA00004123"/>
    </source>
</evidence>
<evidence type="ECO:0000256" key="4">
    <source>
        <dbReference type="ARBA" id="ARBA00023242"/>
    </source>
</evidence>
<dbReference type="InterPro" id="IPR031061">
    <property type="entry name" value="HMGB_plant"/>
</dbReference>
<comment type="caution">
    <text evidence="6">The sequence shown here is derived from an EMBL/GenBank/DDBJ whole genome shotgun (WGS) entry which is preliminary data.</text>
</comment>
<organism evidence="6 7">
    <name type="scientific">Trifolium pratense</name>
    <name type="common">Red clover</name>
    <dbReference type="NCBI Taxonomy" id="57577"/>
    <lineage>
        <taxon>Eukaryota</taxon>
        <taxon>Viridiplantae</taxon>
        <taxon>Streptophyta</taxon>
        <taxon>Embryophyta</taxon>
        <taxon>Tracheophyta</taxon>
        <taxon>Spermatophyta</taxon>
        <taxon>Magnoliopsida</taxon>
        <taxon>eudicotyledons</taxon>
        <taxon>Gunneridae</taxon>
        <taxon>Pentapetalae</taxon>
        <taxon>rosids</taxon>
        <taxon>fabids</taxon>
        <taxon>Fabales</taxon>
        <taxon>Fabaceae</taxon>
        <taxon>Papilionoideae</taxon>
        <taxon>50 kb inversion clade</taxon>
        <taxon>NPAAA clade</taxon>
        <taxon>Hologalegina</taxon>
        <taxon>IRL clade</taxon>
        <taxon>Trifolieae</taxon>
        <taxon>Trifolium</taxon>
    </lineage>
</organism>
<feature type="compositionally biased region" description="Basic and acidic residues" evidence="5">
    <location>
        <begin position="52"/>
        <end position="73"/>
    </location>
</feature>
<dbReference type="EMBL" id="ASHM01119408">
    <property type="protein sequence ID" value="PNX56385.1"/>
    <property type="molecule type" value="Genomic_DNA"/>
</dbReference>
<evidence type="ECO:0000256" key="3">
    <source>
        <dbReference type="ARBA" id="ARBA00023125"/>
    </source>
</evidence>
<evidence type="ECO:0000313" key="6">
    <source>
        <dbReference type="EMBL" id="PNX56385.1"/>
    </source>
</evidence>
<evidence type="ECO:0000313" key="7">
    <source>
        <dbReference type="Proteomes" id="UP000236291"/>
    </source>
</evidence>
<dbReference type="PANTHER" id="PTHR46261">
    <property type="entry name" value="HIGH MOBILITY GROUP B PROTEIN 4-RELATED"/>
    <property type="match status" value="1"/>
</dbReference>
<feature type="region of interest" description="Disordered" evidence="5">
    <location>
        <begin position="19"/>
        <end position="80"/>
    </location>
</feature>
<comment type="subcellular location">
    <subcellularLocation>
        <location evidence="1">Nucleus</location>
    </subcellularLocation>
</comment>
<dbReference type="GO" id="GO:0003677">
    <property type="term" value="F:DNA binding"/>
    <property type="evidence" value="ECO:0007669"/>
    <property type="project" value="UniProtKB-KW"/>
</dbReference>